<evidence type="ECO:0000259" key="2">
    <source>
        <dbReference type="SMART" id="SM00470"/>
    </source>
</evidence>
<name>A0ABV1VPN6_9ACTN</name>
<accession>A0ABV1VPN6</accession>
<organism evidence="3 4">
    <name type="scientific">Streptomyces flaveolus</name>
    <dbReference type="NCBI Taxonomy" id="67297"/>
    <lineage>
        <taxon>Bacteria</taxon>
        <taxon>Bacillati</taxon>
        <taxon>Actinomycetota</taxon>
        <taxon>Actinomycetes</taxon>
        <taxon>Kitasatosporales</taxon>
        <taxon>Streptomycetaceae</taxon>
        <taxon>Streptomyces</taxon>
    </lineage>
</organism>
<evidence type="ECO:0000313" key="3">
    <source>
        <dbReference type="EMBL" id="MER6908456.1"/>
    </source>
</evidence>
<keyword evidence="4" id="KW-1185">Reference proteome</keyword>
<dbReference type="InterPro" id="IPR036086">
    <property type="entry name" value="ParB/Sulfiredoxin_sf"/>
</dbReference>
<feature type="region of interest" description="Disordered" evidence="1">
    <location>
        <begin position="211"/>
        <end position="260"/>
    </location>
</feature>
<dbReference type="InterPro" id="IPR003115">
    <property type="entry name" value="ParB_N"/>
</dbReference>
<reference evidence="3 4" key="1">
    <citation type="submission" date="2024-06" db="EMBL/GenBank/DDBJ databases">
        <title>The Natural Products Discovery Center: Release of the First 8490 Sequenced Strains for Exploring Actinobacteria Biosynthetic Diversity.</title>
        <authorList>
            <person name="Kalkreuter E."/>
            <person name="Kautsar S.A."/>
            <person name="Yang D."/>
            <person name="Bader C.D."/>
            <person name="Teijaro C.N."/>
            <person name="Fluegel L."/>
            <person name="Davis C.M."/>
            <person name="Simpson J.R."/>
            <person name="Lauterbach L."/>
            <person name="Steele A.D."/>
            <person name="Gui C."/>
            <person name="Meng S."/>
            <person name="Li G."/>
            <person name="Viehrig K."/>
            <person name="Ye F."/>
            <person name="Su P."/>
            <person name="Kiefer A.F."/>
            <person name="Nichols A."/>
            <person name="Cepeda A.J."/>
            <person name="Yan W."/>
            <person name="Fan B."/>
            <person name="Jiang Y."/>
            <person name="Adhikari A."/>
            <person name="Zheng C.-J."/>
            <person name="Schuster L."/>
            <person name="Cowan T.M."/>
            <person name="Smanski M.J."/>
            <person name="Chevrette M.G."/>
            <person name="De Carvalho L.P.S."/>
            <person name="Shen B."/>
        </authorList>
    </citation>
    <scope>NUCLEOTIDE SEQUENCE [LARGE SCALE GENOMIC DNA]</scope>
    <source>
        <strain evidence="3 4">NPDC000632</strain>
    </source>
</reference>
<dbReference type="SUPFAM" id="SSF110849">
    <property type="entry name" value="ParB/Sulfiredoxin"/>
    <property type="match status" value="1"/>
</dbReference>
<protein>
    <submittedName>
        <fullName evidence="3">ParB/RepB/Spo0J family partition protein</fullName>
    </submittedName>
</protein>
<dbReference type="RefSeq" id="WP_350721950.1">
    <property type="nucleotide sequence ID" value="NZ_JBEPCO010000033.1"/>
</dbReference>
<gene>
    <name evidence="3" type="ORF">ABT322_32925</name>
</gene>
<dbReference type="EMBL" id="JBEPCV010000045">
    <property type="protein sequence ID" value="MER6908456.1"/>
    <property type="molecule type" value="Genomic_DNA"/>
</dbReference>
<dbReference type="SMART" id="SM00470">
    <property type="entry name" value="ParB"/>
    <property type="match status" value="1"/>
</dbReference>
<comment type="caution">
    <text evidence="3">The sequence shown here is derived from an EMBL/GenBank/DDBJ whole genome shotgun (WGS) entry which is preliminary data.</text>
</comment>
<evidence type="ECO:0000313" key="4">
    <source>
        <dbReference type="Proteomes" id="UP001490330"/>
    </source>
</evidence>
<sequence>MKNTEGTPEPLTDLTDWVKVDTLLPADSPRLNGLDEQHVKQLADVYPTLPPILVHSRTMRVIDGMHRLAAARRNRLDFVAVRYFTGTEEESFLRSVSANVAHGLPLSPDERKTAAHRILDMCPELSDRAVGACTGLSPKTVASVRSRSTEDSTRLNVRVRSNGKAHPLDRTAERLHAAQLMIAQPDLPLRAVVKETGLSLGTVHDVRQRLLRGDAPVPASRRRPPRVQPSGTDLPASRRSCGPEGPDPLHRAPETVPGRSRTSLEMLRKLASDPALRHSESGRHFLRWLHDHFVVDDSWRQWAEAVPPHSAATLADLALHCSRTWKRFAEELTSRRLTGVQLSEELRADSKRRI</sequence>
<proteinExistence type="predicted"/>
<evidence type="ECO:0000256" key="1">
    <source>
        <dbReference type="SAM" id="MobiDB-lite"/>
    </source>
</evidence>
<feature type="domain" description="ParB-like N-terminal" evidence="2">
    <location>
        <begin position="16"/>
        <end position="100"/>
    </location>
</feature>
<dbReference type="Proteomes" id="UP001490330">
    <property type="component" value="Unassembled WGS sequence"/>
</dbReference>